<dbReference type="SUPFAM" id="SSF55729">
    <property type="entry name" value="Acyl-CoA N-acyltransferases (Nat)"/>
    <property type="match status" value="1"/>
</dbReference>
<organism evidence="1 2">
    <name type="scientific">Arthrobacter methylotrophus</name>
    <dbReference type="NCBI Taxonomy" id="121291"/>
    <lineage>
        <taxon>Bacteria</taxon>
        <taxon>Bacillati</taxon>
        <taxon>Actinomycetota</taxon>
        <taxon>Actinomycetes</taxon>
        <taxon>Micrococcales</taxon>
        <taxon>Micrococcaceae</taxon>
        <taxon>Arthrobacter</taxon>
    </lineage>
</organism>
<dbReference type="InterPro" id="IPR016181">
    <property type="entry name" value="Acyl_CoA_acyltransferase"/>
</dbReference>
<dbReference type="Gene3D" id="3.40.630.30">
    <property type="match status" value="1"/>
</dbReference>
<evidence type="ECO:0000313" key="1">
    <source>
        <dbReference type="EMBL" id="MFB9714379.1"/>
    </source>
</evidence>
<dbReference type="EMBL" id="JBHMBH010000019">
    <property type="protein sequence ID" value="MFB9714379.1"/>
    <property type="molecule type" value="Genomic_DNA"/>
</dbReference>
<protein>
    <recommendedName>
        <fullName evidence="3">N-acetyltransferase domain-containing protein</fullName>
    </recommendedName>
</protein>
<name>A0ABV5URM0_9MICC</name>
<gene>
    <name evidence="1" type="ORF">ACFFPI_09610</name>
</gene>
<accession>A0ABV5URM0</accession>
<dbReference type="Proteomes" id="UP001589536">
    <property type="component" value="Unassembled WGS sequence"/>
</dbReference>
<dbReference type="RefSeq" id="WP_376954164.1">
    <property type="nucleotide sequence ID" value="NZ_JBHMBH010000019.1"/>
</dbReference>
<comment type="caution">
    <text evidence="1">The sequence shown here is derived from an EMBL/GenBank/DDBJ whole genome shotgun (WGS) entry which is preliminary data.</text>
</comment>
<proteinExistence type="predicted"/>
<keyword evidence="2" id="KW-1185">Reference proteome</keyword>
<evidence type="ECO:0000313" key="2">
    <source>
        <dbReference type="Proteomes" id="UP001589536"/>
    </source>
</evidence>
<reference evidence="1 2" key="1">
    <citation type="submission" date="2024-09" db="EMBL/GenBank/DDBJ databases">
        <authorList>
            <person name="Sun Q."/>
            <person name="Mori K."/>
        </authorList>
    </citation>
    <scope>NUCLEOTIDE SEQUENCE [LARGE SCALE GENOMIC DNA]</scope>
    <source>
        <strain evidence="1 2">JCM 13519</strain>
    </source>
</reference>
<evidence type="ECO:0008006" key="3">
    <source>
        <dbReference type="Google" id="ProtNLM"/>
    </source>
</evidence>
<sequence length="219" mass="24119">MPVIDPQYLSFKYELEYRGAPGIGHDPEDYPLEWKVGITAAIFDDEFSDPDEDVEVGEAYVTVIPDAGEIELFLTLDAVDQDLANLAEMLMNEGSGLMGEAGFFDGDGGDLMYVENIFIKPEFRGTRLGHSIMDAILRTIGRSCPMVILQAAPVLEEGDFEGSPEHMAAKAALSKYWRRYGFVPVAKDYMVFGEAFIPEPDSVQFGGLTLVQPETGFPS</sequence>